<gene>
    <name evidence="2" type="ORF">U0070_022797</name>
</gene>
<organism evidence="2 3">
    <name type="scientific">Myodes glareolus</name>
    <name type="common">Bank vole</name>
    <name type="synonym">Clethrionomys glareolus</name>
    <dbReference type="NCBI Taxonomy" id="447135"/>
    <lineage>
        <taxon>Eukaryota</taxon>
        <taxon>Metazoa</taxon>
        <taxon>Chordata</taxon>
        <taxon>Craniata</taxon>
        <taxon>Vertebrata</taxon>
        <taxon>Euteleostomi</taxon>
        <taxon>Mammalia</taxon>
        <taxon>Eutheria</taxon>
        <taxon>Euarchontoglires</taxon>
        <taxon>Glires</taxon>
        <taxon>Rodentia</taxon>
        <taxon>Myomorpha</taxon>
        <taxon>Muroidea</taxon>
        <taxon>Cricetidae</taxon>
        <taxon>Arvicolinae</taxon>
        <taxon>Myodes</taxon>
    </lineage>
</organism>
<feature type="compositionally biased region" description="Low complexity" evidence="1">
    <location>
        <begin position="1"/>
        <end position="15"/>
    </location>
</feature>
<keyword evidence="3" id="KW-1185">Reference proteome</keyword>
<feature type="region of interest" description="Disordered" evidence="1">
    <location>
        <begin position="1"/>
        <end position="25"/>
    </location>
</feature>
<evidence type="ECO:0000256" key="1">
    <source>
        <dbReference type="SAM" id="MobiDB-lite"/>
    </source>
</evidence>
<protein>
    <submittedName>
        <fullName evidence="2">Uncharacterized protein</fullName>
    </submittedName>
</protein>
<accession>A0AAW0K8C5</accession>
<evidence type="ECO:0000313" key="3">
    <source>
        <dbReference type="Proteomes" id="UP001488838"/>
    </source>
</evidence>
<reference evidence="2 3" key="1">
    <citation type="journal article" date="2023" name="bioRxiv">
        <title>Conserved and derived expression patterns and positive selection on dental genes reveal complex evolutionary context of ever-growing rodent molars.</title>
        <authorList>
            <person name="Calamari Z.T."/>
            <person name="Song A."/>
            <person name="Cohen E."/>
            <person name="Akter M."/>
            <person name="Roy R.D."/>
            <person name="Hallikas O."/>
            <person name="Christensen M.M."/>
            <person name="Li P."/>
            <person name="Marangoni P."/>
            <person name="Jernvall J."/>
            <person name="Klein O.D."/>
        </authorList>
    </citation>
    <scope>NUCLEOTIDE SEQUENCE [LARGE SCALE GENOMIC DNA]</scope>
    <source>
        <strain evidence="2">V071</strain>
    </source>
</reference>
<comment type="caution">
    <text evidence="2">The sequence shown here is derived from an EMBL/GenBank/DDBJ whole genome shotgun (WGS) entry which is preliminary data.</text>
</comment>
<dbReference type="AlphaFoldDB" id="A0AAW0K8C5"/>
<name>A0AAW0K8C5_MYOGA</name>
<dbReference type="EMBL" id="JBBHLL010000003">
    <property type="protein sequence ID" value="KAK7834826.1"/>
    <property type="molecule type" value="Genomic_DNA"/>
</dbReference>
<proteinExistence type="predicted"/>
<evidence type="ECO:0000313" key="2">
    <source>
        <dbReference type="EMBL" id="KAK7834826.1"/>
    </source>
</evidence>
<sequence length="111" mass="12391">MSTVEASATADAAEAGGRTKSSSPRTIPLIGVVTPHEDMQGVFKPMDLNRIIKLLEENDKDDLEEKQLNTVTKLVQYYQNGYVSFIYVCVHVHFILLETLENVLGSFLLPH</sequence>
<dbReference type="Proteomes" id="UP001488838">
    <property type="component" value="Unassembled WGS sequence"/>
</dbReference>